<dbReference type="STRING" id="1561.NPD11_2922"/>
<feature type="transmembrane region" description="Helical" evidence="6">
    <location>
        <begin position="12"/>
        <end position="28"/>
    </location>
</feature>
<feature type="transmembrane region" description="Helical" evidence="6">
    <location>
        <begin position="200"/>
        <end position="220"/>
    </location>
</feature>
<evidence type="ECO:0000259" key="7">
    <source>
        <dbReference type="Pfam" id="PF03772"/>
    </source>
</evidence>
<dbReference type="OrthoDB" id="9761531at2"/>
<keyword evidence="4 6" id="KW-1133">Transmembrane helix</keyword>
<feature type="transmembrane region" description="Helical" evidence="6">
    <location>
        <begin position="232"/>
        <end position="260"/>
    </location>
</feature>
<dbReference type="InterPro" id="IPR052159">
    <property type="entry name" value="Competence_DNA_uptake"/>
</dbReference>
<evidence type="ECO:0000256" key="4">
    <source>
        <dbReference type="ARBA" id="ARBA00022989"/>
    </source>
</evidence>
<dbReference type="EMBL" id="CP006905">
    <property type="protein sequence ID" value="AIY85000.1"/>
    <property type="molecule type" value="Genomic_DNA"/>
</dbReference>
<evidence type="ECO:0000256" key="1">
    <source>
        <dbReference type="ARBA" id="ARBA00004651"/>
    </source>
</evidence>
<sequence>MSFRNLGKVKLPILYIAVTFLISSLFYRYLNSDLWLAFIIASFLFLWVLLKENIEFLIFIFVIFIVGIFININFYNMKVNSTEKVLIERKYSYGGIGSINSRKIFLKGNLKDFKEGEEVILKGEFKQKIDKETGLIGEYKIKEGKVNNKSIYTKLAQIKEAFKNELEKNIGFRKAALVTSITFGRDDSLDSEDEYDMKNFGVIHALSVSGLHVGIVFLIFKKLFREKISLFITFIYVLMTGIAFSSLRAFIMLFCANLGVMVKKRYNSIGGLSLSAIIIFFIAPYSVFTLGFLLSFGATLGIILFNKELNRKLYKLPKYLREGVSISLSAQIFTIPLLVIFFNELSISSIIGNLILIPIINVILVLGIILILSIKIQFLFDFFSFLILNSIDFLDNIMYGLKELTPSLMYLNESYGYFYITLLIAFYLYRKGVKRGIVLPLAYIIFIVINLYSINPKIIYKKEGALLLSYRGDRIVVSNKRSNIENLKSKTNADEGINEFKKINIKDECYLKKEDSDYILYLYGNKYNLNISSKSKNESEYGIINFKDKDVNEIIIIGKNLLYK</sequence>
<feature type="transmembrane region" description="Helical" evidence="6">
    <location>
        <begin position="349"/>
        <end position="371"/>
    </location>
</feature>
<feature type="transmembrane region" description="Helical" evidence="6">
    <location>
        <begin position="437"/>
        <end position="454"/>
    </location>
</feature>
<dbReference type="PANTHER" id="PTHR30619:SF1">
    <property type="entry name" value="RECOMBINATION PROTEIN 2"/>
    <property type="match status" value="1"/>
</dbReference>
<dbReference type="Pfam" id="PF03772">
    <property type="entry name" value="Competence"/>
    <property type="match status" value="1"/>
</dbReference>
<keyword evidence="2" id="KW-1003">Cell membrane</keyword>
<evidence type="ECO:0000256" key="6">
    <source>
        <dbReference type="SAM" id="Phobius"/>
    </source>
</evidence>
<dbReference type="AlphaFoldDB" id="A0A0A7G1V1"/>
<evidence type="ECO:0000256" key="5">
    <source>
        <dbReference type="ARBA" id="ARBA00023136"/>
    </source>
</evidence>
<dbReference type="PANTHER" id="PTHR30619">
    <property type="entry name" value="DNA INTERNALIZATION/COMPETENCE PROTEIN COMEC/REC2"/>
    <property type="match status" value="1"/>
</dbReference>
<evidence type="ECO:0000313" key="8">
    <source>
        <dbReference type="EMBL" id="AIY85000.1"/>
    </source>
</evidence>
<keyword evidence="9" id="KW-1185">Reference proteome</keyword>
<dbReference type="GO" id="GO:0005886">
    <property type="term" value="C:plasma membrane"/>
    <property type="evidence" value="ECO:0007669"/>
    <property type="project" value="UniProtKB-SubCell"/>
</dbReference>
<dbReference type="InterPro" id="IPR004477">
    <property type="entry name" value="ComEC_N"/>
</dbReference>
<comment type="subcellular location">
    <subcellularLocation>
        <location evidence="1">Cell membrane</location>
        <topology evidence="1">Multi-pass membrane protein</topology>
    </subcellularLocation>
</comment>
<feature type="transmembrane region" description="Helical" evidence="6">
    <location>
        <begin position="326"/>
        <end position="343"/>
    </location>
</feature>
<feature type="transmembrane region" description="Helical" evidence="6">
    <location>
        <begin position="272"/>
        <end position="305"/>
    </location>
</feature>
<dbReference type="Proteomes" id="UP000030635">
    <property type="component" value="Chromosome"/>
</dbReference>
<dbReference type="KEGG" id="cbv:U729_58"/>
<dbReference type="HOGENOM" id="CLU_032033_1_0_9"/>
<feature type="transmembrane region" description="Helical" evidence="6">
    <location>
        <begin position="414"/>
        <end position="430"/>
    </location>
</feature>
<keyword evidence="3 6" id="KW-0812">Transmembrane</keyword>
<evidence type="ECO:0000256" key="2">
    <source>
        <dbReference type="ARBA" id="ARBA00022475"/>
    </source>
</evidence>
<dbReference type="RefSeq" id="WP_039310598.1">
    <property type="nucleotide sequence ID" value="NZ_CP006905.1"/>
</dbReference>
<name>A0A0A7G1V1_9CLOT</name>
<feature type="transmembrane region" description="Helical" evidence="6">
    <location>
        <begin position="57"/>
        <end position="75"/>
    </location>
</feature>
<evidence type="ECO:0000313" key="9">
    <source>
        <dbReference type="Proteomes" id="UP000030635"/>
    </source>
</evidence>
<dbReference type="eggNOG" id="COG0658">
    <property type="taxonomic scope" value="Bacteria"/>
</dbReference>
<accession>A0A0A7G1V1</accession>
<protein>
    <recommendedName>
        <fullName evidence="7">ComEC/Rec2-related protein domain-containing protein</fullName>
    </recommendedName>
</protein>
<organism evidence="8 9">
    <name type="scientific">Clostridium baratii str. Sullivan</name>
    <dbReference type="NCBI Taxonomy" id="1415775"/>
    <lineage>
        <taxon>Bacteria</taxon>
        <taxon>Bacillati</taxon>
        <taxon>Bacillota</taxon>
        <taxon>Clostridia</taxon>
        <taxon>Eubacteriales</taxon>
        <taxon>Clostridiaceae</taxon>
        <taxon>Clostridium</taxon>
    </lineage>
</organism>
<proteinExistence type="predicted"/>
<gene>
    <name evidence="8" type="ORF">U729_58</name>
</gene>
<dbReference type="NCBIfam" id="TIGR00360">
    <property type="entry name" value="ComEC_N-term"/>
    <property type="match status" value="1"/>
</dbReference>
<feature type="transmembrane region" description="Helical" evidence="6">
    <location>
        <begin position="34"/>
        <end position="50"/>
    </location>
</feature>
<evidence type="ECO:0000256" key="3">
    <source>
        <dbReference type="ARBA" id="ARBA00022692"/>
    </source>
</evidence>
<reference evidence="8 9" key="1">
    <citation type="journal article" date="2015" name="Infect. Genet. Evol.">
        <title>Genomic sequences of six botulinum neurotoxin-producing strains representing three clostridial species illustrate the mobility and diversity of botulinum neurotoxin genes.</title>
        <authorList>
            <person name="Smith T.J."/>
            <person name="Hill K.K."/>
            <person name="Xie G."/>
            <person name="Foley B.T."/>
            <person name="Williamson C.H."/>
            <person name="Foster J.T."/>
            <person name="Johnson S.L."/>
            <person name="Chertkov O."/>
            <person name="Teshima H."/>
            <person name="Gibbons H.S."/>
            <person name="Johnsky L.A."/>
            <person name="Karavis M.A."/>
            <person name="Smith L.A."/>
        </authorList>
    </citation>
    <scope>NUCLEOTIDE SEQUENCE [LARGE SCALE GENOMIC DNA]</scope>
    <source>
        <strain evidence="8">Sullivan</strain>
    </source>
</reference>
<keyword evidence="5 6" id="KW-0472">Membrane</keyword>
<feature type="domain" description="ComEC/Rec2-related protein" evidence="7">
    <location>
        <begin position="181"/>
        <end position="427"/>
    </location>
</feature>